<dbReference type="EMBL" id="MG700550">
    <property type="protein sequence ID" value="AVI43662.1"/>
    <property type="molecule type" value="Genomic_DNA"/>
</dbReference>
<name>A0A2P1BPL0_KLEPN</name>
<reference evidence="1" key="1">
    <citation type="submission" date="2017-12" db="EMBL/GenBank/DDBJ databases">
        <title>Insights into the successfully spreading KPC-encoding IncII plasmids.</title>
        <authorList>
            <person name="Brandt C."/>
            <person name="Pletz M.W."/>
            <person name="Makarewicz O."/>
        </authorList>
    </citation>
    <scope>NUCLEOTIDE SEQUENCE</scope>
    <source>
        <strain evidence="1">St015788/2</strain>
        <plasmid evidence="1">pUJ-84KPC</plasmid>
    </source>
</reference>
<dbReference type="AlphaFoldDB" id="A0A2P1BPL0"/>
<accession>A0A2P1BPL0</accession>
<proteinExistence type="predicted"/>
<geneLocation type="plasmid" evidence="1">
    <name>pUJ-84KPC</name>
</geneLocation>
<protein>
    <submittedName>
        <fullName evidence="1">Uncharacterized protein</fullName>
    </submittedName>
</protein>
<organism evidence="1">
    <name type="scientific">Klebsiella pneumoniae</name>
    <dbReference type="NCBI Taxonomy" id="573"/>
    <lineage>
        <taxon>Bacteria</taxon>
        <taxon>Pseudomonadati</taxon>
        <taxon>Pseudomonadota</taxon>
        <taxon>Gammaproteobacteria</taxon>
        <taxon>Enterobacterales</taxon>
        <taxon>Enterobacteriaceae</taxon>
        <taxon>Klebsiella/Raoultella group</taxon>
        <taxon>Klebsiella</taxon>
        <taxon>Klebsiella pneumoniae complex</taxon>
    </lineage>
</organism>
<evidence type="ECO:0000313" key="1">
    <source>
        <dbReference type="EMBL" id="AVI43662.1"/>
    </source>
</evidence>
<sequence length="124" mass="14356">MNHDLMAVYAASEIVELLTLCRELQSEKDGRERPAPGAYCVCRDEDAFAGNYDPERIRSACSRARITRRRLARLTVQYLSTGAINNDTGNTGRAFHFRPRSCRWPSITRPRWPCDRWRSFRTSC</sequence>
<keyword evidence="1" id="KW-0614">Plasmid</keyword>